<evidence type="ECO:0000313" key="8">
    <source>
        <dbReference type="Proteomes" id="UP000015105"/>
    </source>
</evidence>
<dbReference type="InterPro" id="IPR036396">
    <property type="entry name" value="Cyt_P450_sf"/>
</dbReference>
<dbReference type="GO" id="GO:0004497">
    <property type="term" value="F:monooxygenase activity"/>
    <property type="evidence" value="ECO:0007669"/>
    <property type="project" value="UniProtKB-KW"/>
</dbReference>
<dbReference type="GO" id="GO:0016705">
    <property type="term" value="F:oxidoreductase activity, acting on paired donors, with incorporation or reduction of molecular oxygen"/>
    <property type="evidence" value="ECO:0007669"/>
    <property type="project" value="InterPro"/>
</dbReference>
<keyword evidence="4 5" id="KW-0408">Iron</keyword>
<dbReference type="AlphaFoldDB" id="A0A453A7C6"/>
<accession>A0A453A7C6</accession>
<feature type="binding site" description="axial binding residue" evidence="4">
    <location>
        <position position="284"/>
    </location>
    <ligand>
        <name>heme</name>
        <dbReference type="ChEBI" id="CHEBI:30413"/>
    </ligand>
    <ligandPart>
        <name>Fe</name>
        <dbReference type="ChEBI" id="CHEBI:18248"/>
    </ligandPart>
</feature>
<reference evidence="8" key="2">
    <citation type="journal article" date="2017" name="Nat. Plants">
        <title>The Aegilops tauschii genome reveals multiple impacts of transposons.</title>
        <authorList>
            <person name="Zhao G."/>
            <person name="Zou C."/>
            <person name="Li K."/>
            <person name="Wang K."/>
            <person name="Li T."/>
            <person name="Gao L."/>
            <person name="Zhang X."/>
            <person name="Wang H."/>
            <person name="Yang Z."/>
            <person name="Liu X."/>
            <person name="Jiang W."/>
            <person name="Mao L."/>
            <person name="Kong X."/>
            <person name="Jiao Y."/>
            <person name="Jia J."/>
        </authorList>
    </citation>
    <scope>NUCLEOTIDE SEQUENCE [LARGE SCALE GENOMIC DNA]</scope>
    <source>
        <strain evidence="8">cv. AL8/78</strain>
    </source>
</reference>
<evidence type="ECO:0000256" key="1">
    <source>
        <dbReference type="ARBA" id="ARBA00010617"/>
    </source>
</evidence>
<dbReference type="Gene3D" id="1.10.630.10">
    <property type="entry name" value="Cytochrome P450"/>
    <property type="match status" value="1"/>
</dbReference>
<sequence length="342" mass="37930">MPVIIREAVNRTVLNVISNILFSEDVADLSAPGAQPFRGLIVPVLEEWSKSNVSDAFPFLAPIDHLFGSRRRISIHLAKLFNFFDQEIVQRRLARNGTGTGSKKNNDVLDILLERHAMSKLTRQEIITFLTVCTFIEYLFCLQILYVCGMFICFISVQDMFIAASDTSTVTVQWAMAQLLRHPEKMDKVRNELATCLAAGSSDFVRESDLDNLPYLHAVVKETLRLHPAVPLIPREVATNGVSLGGFPIPIGMGVVVNLWAIGRDPMGKDDYTYRPFGAGRRVCPGMDYALRSVPLLLASLVHKTEWRLPDGMAPEDIDLNDCYGTVLNLATPLGAVPVSTV</sequence>
<evidence type="ECO:0000256" key="5">
    <source>
        <dbReference type="RuleBase" id="RU000461"/>
    </source>
</evidence>
<keyword evidence="6" id="KW-0472">Membrane</keyword>
<keyword evidence="2 6" id="KW-0812">Transmembrane</keyword>
<dbReference type="PRINTS" id="PR00463">
    <property type="entry name" value="EP450I"/>
</dbReference>
<evidence type="ECO:0000256" key="4">
    <source>
        <dbReference type="PIRSR" id="PIRSR602401-1"/>
    </source>
</evidence>
<comment type="cofactor">
    <cofactor evidence="4">
        <name>heme</name>
        <dbReference type="ChEBI" id="CHEBI:30413"/>
    </cofactor>
</comment>
<proteinExistence type="inferred from homology"/>
<keyword evidence="3 6" id="KW-1133">Transmembrane helix</keyword>
<dbReference type="GO" id="GO:0020037">
    <property type="term" value="F:heme binding"/>
    <property type="evidence" value="ECO:0007669"/>
    <property type="project" value="InterPro"/>
</dbReference>
<dbReference type="InterPro" id="IPR002401">
    <property type="entry name" value="Cyt_P450_E_grp-I"/>
</dbReference>
<dbReference type="Gramene" id="AET2Gv20011500.2">
    <property type="protein sequence ID" value="AET2Gv20011500.2"/>
    <property type="gene ID" value="AET2Gv20011500"/>
</dbReference>
<dbReference type="PROSITE" id="PS00086">
    <property type="entry name" value="CYTOCHROME_P450"/>
    <property type="match status" value="1"/>
</dbReference>
<evidence type="ECO:0000256" key="3">
    <source>
        <dbReference type="ARBA" id="ARBA00022989"/>
    </source>
</evidence>
<feature type="transmembrane region" description="Helical" evidence="6">
    <location>
        <begin position="126"/>
        <end position="152"/>
    </location>
</feature>
<dbReference type="EnsemblPlants" id="AET2Gv20011500.2">
    <property type="protein sequence ID" value="AET2Gv20011500.2"/>
    <property type="gene ID" value="AET2Gv20011500"/>
</dbReference>
<reference evidence="7" key="5">
    <citation type="journal article" date="2021" name="G3 (Bethesda)">
        <title>Aegilops tauschii genome assembly Aet v5.0 features greater sequence contiguity and improved annotation.</title>
        <authorList>
            <person name="Wang L."/>
            <person name="Zhu T."/>
            <person name="Rodriguez J.C."/>
            <person name="Deal K.R."/>
            <person name="Dubcovsky J."/>
            <person name="McGuire P.E."/>
            <person name="Lux T."/>
            <person name="Spannagl M."/>
            <person name="Mayer K.F.X."/>
            <person name="Baldrich P."/>
            <person name="Meyers B.C."/>
            <person name="Huo N."/>
            <person name="Gu Y.Q."/>
            <person name="Zhou H."/>
            <person name="Devos K.M."/>
            <person name="Bennetzen J.L."/>
            <person name="Unver T."/>
            <person name="Budak H."/>
            <person name="Gulick P.J."/>
            <person name="Galiba G."/>
            <person name="Kalapos B."/>
            <person name="Nelson D.R."/>
            <person name="Li P."/>
            <person name="You F.M."/>
            <person name="Luo M.C."/>
            <person name="Dvorak J."/>
        </authorList>
    </citation>
    <scope>NUCLEOTIDE SEQUENCE [LARGE SCALE GENOMIC DNA]</scope>
    <source>
        <strain evidence="7">cv. AL8/78</strain>
    </source>
</reference>
<evidence type="ECO:0000313" key="7">
    <source>
        <dbReference type="EnsemblPlants" id="AET2Gv20011500.2"/>
    </source>
</evidence>
<dbReference type="PANTHER" id="PTHR47950">
    <property type="entry name" value="CYTOCHROME P450, FAMILY 76, SUBFAMILY C, POLYPEPTIDE 5-RELATED"/>
    <property type="match status" value="1"/>
</dbReference>
<keyword evidence="5" id="KW-0560">Oxidoreductase</keyword>
<comment type="similarity">
    <text evidence="1 5">Belongs to the cytochrome P450 family.</text>
</comment>
<keyword evidence="5" id="KW-0503">Monooxygenase</keyword>
<reference evidence="8" key="1">
    <citation type="journal article" date="2014" name="Science">
        <title>Ancient hybridizations among the ancestral genomes of bread wheat.</title>
        <authorList>
            <consortium name="International Wheat Genome Sequencing Consortium,"/>
            <person name="Marcussen T."/>
            <person name="Sandve S.R."/>
            <person name="Heier L."/>
            <person name="Spannagl M."/>
            <person name="Pfeifer M."/>
            <person name="Jakobsen K.S."/>
            <person name="Wulff B.B."/>
            <person name="Steuernagel B."/>
            <person name="Mayer K.F."/>
            <person name="Olsen O.A."/>
        </authorList>
    </citation>
    <scope>NUCLEOTIDE SEQUENCE [LARGE SCALE GENOMIC DNA]</scope>
    <source>
        <strain evidence="8">cv. AL8/78</strain>
    </source>
</reference>
<dbReference type="GO" id="GO:0005506">
    <property type="term" value="F:iron ion binding"/>
    <property type="evidence" value="ECO:0007669"/>
    <property type="project" value="InterPro"/>
</dbReference>
<dbReference type="PRINTS" id="PR00385">
    <property type="entry name" value="P450"/>
</dbReference>
<dbReference type="Pfam" id="PF00067">
    <property type="entry name" value="p450"/>
    <property type="match status" value="1"/>
</dbReference>
<protein>
    <submittedName>
        <fullName evidence="7">Uncharacterized protein</fullName>
    </submittedName>
</protein>
<reference evidence="7" key="3">
    <citation type="journal article" date="2017" name="Nature">
        <title>Genome sequence of the progenitor of the wheat D genome Aegilops tauschii.</title>
        <authorList>
            <person name="Luo M.C."/>
            <person name="Gu Y.Q."/>
            <person name="Puiu D."/>
            <person name="Wang H."/>
            <person name="Twardziok S.O."/>
            <person name="Deal K.R."/>
            <person name="Huo N."/>
            <person name="Zhu T."/>
            <person name="Wang L."/>
            <person name="Wang Y."/>
            <person name="McGuire P.E."/>
            <person name="Liu S."/>
            <person name="Long H."/>
            <person name="Ramasamy R.K."/>
            <person name="Rodriguez J.C."/>
            <person name="Van S.L."/>
            <person name="Yuan L."/>
            <person name="Wang Z."/>
            <person name="Xia Z."/>
            <person name="Xiao L."/>
            <person name="Anderson O.D."/>
            <person name="Ouyang S."/>
            <person name="Liang Y."/>
            <person name="Zimin A.V."/>
            <person name="Pertea G."/>
            <person name="Qi P."/>
            <person name="Bennetzen J.L."/>
            <person name="Dai X."/>
            <person name="Dawson M.W."/>
            <person name="Muller H.G."/>
            <person name="Kugler K."/>
            <person name="Rivarola-Duarte L."/>
            <person name="Spannagl M."/>
            <person name="Mayer K.F.X."/>
            <person name="Lu F.H."/>
            <person name="Bevan M.W."/>
            <person name="Leroy P."/>
            <person name="Li P."/>
            <person name="You F.M."/>
            <person name="Sun Q."/>
            <person name="Liu Z."/>
            <person name="Lyons E."/>
            <person name="Wicker T."/>
            <person name="Salzberg S.L."/>
            <person name="Devos K.M."/>
            <person name="Dvorak J."/>
        </authorList>
    </citation>
    <scope>NUCLEOTIDE SEQUENCE [LARGE SCALE GENOMIC DNA]</scope>
    <source>
        <strain evidence="7">cv. AL8/78</strain>
    </source>
</reference>
<dbReference type="PANTHER" id="PTHR47950:SF48">
    <property type="entry name" value="CYTOCHROME P450 FAMILY PROTEIN, EXPRESSED"/>
    <property type="match status" value="1"/>
</dbReference>
<keyword evidence="8" id="KW-1185">Reference proteome</keyword>
<keyword evidence="4 5" id="KW-0479">Metal-binding</keyword>
<keyword evidence="4 5" id="KW-0349">Heme</keyword>
<dbReference type="InterPro" id="IPR017972">
    <property type="entry name" value="Cyt_P450_CS"/>
</dbReference>
<organism evidence="7 8">
    <name type="scientific">Aegilops tauschii subsp. strangulata</name>
    <name type="common">Goatgrass</name>
    <dbReference type="NCBI Taxonomy" id="200361"/>
    <lineage>
        <taxon>Eukaryota</taxon>
        <taxon>Viridiplantae</taxon>
        <taxon>Streptophyta</taxon>
        <taxon>Embryophyta</taxon>
        <taxon>Tracheophyta</taxon>
        <taxon>Spermatophyta</taxon>
        <taxon>Magnoliopsida</taxon>
        <taxon>Liliopsida</taxon>
        <taxon>Poales</taxon>
        <taxon>Poaceae</taxon>
        <taxon>BOP clade</taxon>
        <taxon>Pooideae</taxon>
        <taxon>Triticodae</taxon>
        <taxon>Triticeae</taxon>
        <taxon>Triticinae</taxon>
        <taxon>Aegilops</taxon>
    </lineage>
</organism>
<name>A0A453A7C6_AEGTS</name>
<dbReference type="Proteomes" id="UP000015105">
    <property type="component" value="Chromosome 2D"/>
</dbReference>
<dbReference type="SUPFAM" id="SSF48264">
    <property type="entry name" value="Cytochrome P450"/>
    <property type="match status" value="1"/>
</dbReference>
<dbReference type="InterPro" id="IPR001128">
    <property type="entry name" value="Cyt_P450"/>
</dbReference>
<evidence type="ECO:0000256" key="6">
    <source>
        <dbReference type="SAM" id="Phobius"/>
    </source>
</evidence>
<evidence type="ECO:0000256" key="2">
    <source>
        <dbReference type="ARBA" id="ARBA00022692"/>
    </source>
</evidence>
<reference evidence="7" key="4">
    <citation type="submission" date="2019-03" db="UniProtKB">
        <authorList>
            <consortium name="EnsemblPlants"/>
        </authorList>
    </citation>
    <scope>IDENTIFICATION</scope>
</reference>